<evidence type="ECO:0000259" key="1">
    <source>
        <dbReference type="Pfam" id="PF13843"/>
    </source>
</evidence>
<dbReference type="RefSeq" id="XP_025415697.1">
    <property type="nucleotide sequence ID" value="XM_025559912.1"/>
</dbReference>
<sequence>MSEVMSEGDRIQRREIDKLAPIRELFELFVENCKKCFSPSEYVTIDEQLVKFRGRCPFRVYLPNKAAKYGVKIFALVDAKMMYTWNMEVYCAKQPVGPYNISNSPSDVVMRLMNPILGSGRNLTTDNWYTSIPLAENLLKNKITLVGTMRKNKK</sequence>
<dbReference type="PANTHER" id="PTHR46599:SF6">
    <property type="entry name" value="DUAL SPECIFICITY PHOSPHATASE 26"/>
    <property type="match status" value="1"/>
</dbReference>
<reference evidence="3" key="1">
    <citation type="submission" date="2025-08" db="UniProtKB">
        <authorList>
            <consortium name="RefSeq"/>
        </authorList>
    </citation>
    <scope>IDENTIFICATION</scope>
    <source>
        <tissue evidence="3">Whole body</tissue>
    </source>
</reference>
<dbReference type="Proteomes" id="UP000694846">
    <property type="component" value="Unplaced"/>
</dbReference>
<gene>
    <name evidence="3" type="primary">LOC112687285</name>
</gene>
<proteinExistence type="predicted"/>
<protein>
    <submittedName>
        <fullName evidence="3">Uncharacterized protein LOC112687285</fullName>
    </submittedName>
</protein>
<dbReference type="Pfam" id="PF13843">
    <property type="entry name" value="DDE_Tnp_1_7"/>
    <property type="match status" value="1"/>
</dbReference>
<evidence type="ECO:0000313" key="3">
    <source>
        <dbReference type="RefSeq" id="XP_025415697.1"/>
    </source>
</evidence>
<organism evidence="2 3">
    <name type="scientific">Sipha flava</name>
    <name type="common">yellow sugarcane aphid</name>
    <dbReference type="NCBI Taxonomy" id="143950"/>
    <lineage>
        <taxon>Eukaryota</taxon>
        <taxon>Metazoa</taxon>
        <taxon>Ecdysozoa</taxon>
        <taxon>Arthropoda</taxon>
        <taxon>Hexapoda</taxon>
        <taxon>Insecta</taxon>
        <taxon>Pterygota</taxon>
        <taxon>Neoptera</taxon>
        <taxon>Paraneoptera</taxon>
        <taxon>Hemiptera</taxon>
        <taxon>Sternorrhyncha</taxon>
        <taxon>Aphidomorpha</taxon>
        <taxon>Aphidoidea</taxon>
        <taxon>Aphididae</taxon>
        <taxon>Sipha</taxon>
    </lineage>
</organism>
<dbReference type="AlphaFoldDB" id="A0A8B8FY28"/>
<keyword evidence="2" id="KW-1185">Reference proteome</keyword>
<feature type="domain" description="PiggyBac transposable element-derived protein" evidence="1">
    <location>
        <begin position="15"/>
        <end position="153"/>
    </location>
</feature>
<dbReference type="InterPro" id="IPR029526">
    <property type="entry name" value="PGBD"/>
</dbReference>
<dbReference type="OrthoDB" id="6624295at2759"/>
<dbReference type="PANTHER" id="PTHR46599">
    <property type="entry name" value="PIGGYBAC TRANSPOSABLE ELEMENT-DERIVED PROTEIN 4"/>
    <property type="match status" value="1"/>
</dbReference>
<evidence type="ECO:0000313" key="2">
    <source>
        <dbReference type="Proteomes" id="UP000694846"/>
    </source>
</evidence>
<name>A0A8B8FY28_9HEMI</name>
<dbReference type="GeneID" id="112687285"/>
<accession>A0A8B8FY28</accession>